<dbReference type="OrthoDB" id="883398at2"/>
<feature type="signal peptide" evidence="1">
    <location>
        <begin position="1"/>
        <end position="23"/>
    </location>
</feature>
<keyword evidence="1" id="KW-0732">Signal</keyword>
<feature type="chain" id="PRO_5014974158" description="Tissue inhibitor of metalloproteinase" evidence="1">
    <location>
        <begin position="24"/>
        <end position="177"/>
    </location>
</feature>
<dbReference type="Proteomes" id="UP000228535">
    <property type="component" value="Unassembled WGS sequence"/>
</dbReference>
<reference evidence="2 3" key="1">
    <citation type="submission" date="2017-11" db="EMBL/GenBank/DDBJ databases">
        <title>Genomic Encyclopedia of Archaeal and Bacterial Type Strains, Phase II (KMG-II): From Individual Species to Whole Genera.</title>
        <authorList>
            <person name="Goeker M."/>
        </authorList>
    </citation>
    <scope>NUCLEOTIDE SEQUENCE [LARGE SCALE GENOMIC DNA]</scope>
    <source>
        <strain evidence="2 3">DSM 11115</strain>
    </source>
</reference>
<organism evidence="2 3">
    <name type="scientific">Hymenobacter chitinivorans DSM 11115</name>
    <dbReference type="NCBI Taxonomy" id="1121954"/>
    <lineage>
        <taxon>Bacteria</taxon>
        <taxon>Pseudomonadati</taxon>
        <taxon>Bacteroidota</taxon>
        <taxon>Cytophagia</taxon>
        <taxon>Cytophagales</taxon>
        <taxon>Hymenobacteraceae</taxon>
        <taxon>Hymenobacter</taxon>
    </lineage>
</organism>
<dbReference type="RefSeq" id="WP_100334924.1">
    <property type="nucleotide sequence ID" value="NZ_PGFA01000001.1"/>
</dbReference>
<evidence type="ECO:0000256" key="1">
    <source>
        <dbReference type="SAM" id="SignalP"/>
    </source>
</evidence>
<accession>A0A2M9BMN5</accession>
<name>A0A2M9BMN5_9BACT</name>
<comment type="caution">
    <text evidence="2">The sequence shown here is derived from an EMBL/GenBank/DDBJ whole genome shotgun (WGS) entry which is preliminary data.</text>
</comment>
<proteinExistence type="predicted"/>
<keyword evidence="3" id="KW-1185">Reference proteome</keyword>
<dbReference type="PROSITE" id="PS51257">
    <property type="entry name" value="PROKAR_LIPOPROTEIN"/>
    <property type="match status" value="1"/>
</dbReference>
<evidence type="ECO:0008006" key="4">
    <source>
        <dbReference type="Google" id="ProtNLM"/>
    </source>
</evidence>
<sequence>MLRSFLTWLLLLGSTLLVGACCANNSCYCQDTFDNVVFFRFNAVAGTPGAFTPQELDTIIITRTPVAPKSTLKPDTIRIVRATLAQIDDSIALGQGLTFSSAPLRFTKYQYRIWPAGLPQQVFKIDSLNVQSRPDAVDGCCTCYKVIAKDLRLNNVPVNLLDPKDSEKPVYTLLRKY</sequence>
<evidence type="ECO:0000313" key="3">
    <source>
        <dbReference type="Proteomes" id="UP000228535"/>
    </source>
</evidence>
<dbReference type="AlphaFoldDB" id="A0A2M9BMN5"/>
<dbReference type="EMBL" id="PGFA01000001">
    <property type="protein sequence ID" value="PJJ59195.1"/>
    <property type="molecule type" value="Genomic_DNA"/>
</dbReference>
<gene>
    <name evidence="2" type="ORF">CLV45_0611</name>
</gene>
<evidence type="ECO:0000313" key="2">
    <source>
        <dbReference type="EMBL" id="PJJ59195.1"/>
    </source>
</evidence>
<protein>
    <recommendedName>
        <fullName evidence="4">Tissue inhibitor of metalloproteinase</fullName>
    </recommendedName>
</protein>